<dbReference type="STRING" id="1798650.A2945_00325"/>
<name>A0A1G2CFF1_9BACT</name>
<evidence type="ECO:0000256" key="5">
    <source>
        <dbReference type="ARBA" id="ARBA00023136"/>
    </source>
</evidence>
<evidence type="ECO:0000313" key="8">
    <source>
        <dbReference type="EMBL" id="OGZ00123.1"/>
    </source>
</evidence>
<keyword evidence="6" id="KW-1133">Transmembrane helix</keyword>
<gene>
    <name evidence="8" type="ORF">A2945_00325</name>
</gene>
<evidence type="ECO:0000256" key="6">
    <source>
        <dbReference type="SAM" id="Phobius"/>
    </source>
</evidence>
<dbReference type="Gene3D" id="3.90.550.10">
    <property type="entry name" value="Spore Coat Polysaccharide Biosynthesis Protein SpsA, Chain A"/>
    <property type="match status" value="1"/>
</dbReference>
<organism evidence="8 9">
    <name type="scientific">Candidatus Liptonbacteria bacterium RIFCSPLOWO2_01_FULL_52_25</name>
    <dbReference type="NCBI Taxonomy" id="1798650"/>
    <lineage>
        <taxon>Bacteria</taxon>
        <taxon>Candidatus Liptoniibacteriota</taxon>
    </lineage>
</organism>
<dbReference type="Pfam" id="PF00535">
    <property type="entry name" value="Glycos_transf_2"/>
    <property type="match status" value="1"/>
</dbReference>
<evidence type="ECO:0000313" key="9">
    <source>
        <dbReference type="Proteomes" id="UP000178880"/>
    </source>
</evidence>
<dbReference type="InterPro" id="IPR001173">
    <property type="entry name" value="Glyco_trans_2-like"/>
</dbReference>
<keyword evidence="5 6" id="KW-0472">Membrane</keyword>
<evidence type="ECO:0000256" key="2">
    <source>
        <dbReference type="ARBA" id="ARBA00022475"/>
    </source>
</evidence>
<proteinExistence type="predicted"/>
<sequence>MKLSFVIPAYNEEKYIGKCLDSVFREIGDDPSFEVIVVDNGSTDRTKEVVKRYPRVTLAHEPKPGANSARQAGFLKAQGEYIAHIDADTILPPGWVTRAFKAFSSDRKMVCISGPFIYYDLPKKIRVLAKLFYGIAFVLYFLNKFAFRRAAIVQGGNYVVRRSALEAIGGHNTDISFYGDDTDLACRLNKVGKVKFAFEFTINSSGRRLATEGAFTMGFRYGINYFWVVLFRRPFHYTSTVIRPEQKNGSLAYRPVNKQREWFAGSFLALLLLAILAGIGTGGYFLFASNIMDNFTVTQIKAEVHKMNVRLQNFSDSIGN</sequence>
<dbReference type="GO" id="GO:0005886">
    <property type="term" value="C:plasma membrane"/>
    <property type="evidence" value="ECO:0007669"/>
    <property type="project" value="UniProtKB-SubCell"/>
</dbReference>
<keyword evidence="2" id="KW-1003">Cell membrane</keyword>
<dbReference type="GO" id="GO:0016757">
    <property type="term" value="F:glycosyltransferase activity"/>
    <property type="evidence" value="ECO:0007669"/>
    <property type="project" value="UniProtKB-KW"/>
</dbReference>
<dbReference type="Proteomes" id="UP000178880">
    <property type="component" value="Unassembled WGS sequence"/>
</dbReference>
<feature type="domain" description="Glycosyltransferase 2-like" evidence="7">
    <location>
        <begin position="4"/>
        <end position="168"/>
    </location>
</feature>
<dbReference type="AlphaFoldDB" id="A0A1G2CFF1"/>
<feature type="transmembrane region" description="Helical" evidence="6">
    <location>
        <begin position="262"/>
        <end position="287"/>
    </location>
</feature>
<keyword evidence="3" id="KW-0328">Glycosyltransferase</keyword>
<dbReference type="EMBL" id="MHLA01000007">
    <property type="protein sequence ID" value="OGZ00123.1"/>
    <property type="molecule type" value="Genomic_DNA"/>
</dbReference>
<dbReference type="PANTHER" id="PTHR43646">
    <property type="entry name" value="GLYCOSYLTRANSFERASE"/>
    <property type="match status" value="1"/>
</dbReference>
<dbReference type="InterPro" id="IPR029044">
    <property type="entry name" value="Nucleotide-diphossugar_trans"/>
</dbReference>
<keyword evidence="4" id="KW-0808">Transferase</keyword>
<keyword evidence="6" id="KW-0812">Transmembrane</keyword>
<dbReference type="SUPFAM" id="SSF53448">
    <property type="entry name" value="Nucleotide-diphospho-sugar transferases"/>
    <property type="match status" value="1"/>
</dbReference>
<evidence type="ECO:0000256" key="1">
    <source>
        <dbReference type="ARBA" id="ARBA00004236"/>
    </source>
</evidence>
<comment type="caution">
    <text evidence="8">The sequence shown here is derived from an EMBL/GenBank/DDBJ whole genome shotgun (WGS) entry which is preliminary data.</text>
</comment>
<protein>
    <recommendedName>
        <fullName evidence="7">Glycosyltransferase 2-like domain-containing protein</fullName>
    </recommendedName>
</protein>
<reference evidence="8 9" key="1">
    <citation type="journal article" date="2016" name="Nat. Commun.">
        <title>Thousands of microbial genomes shed light on interconnected biogeochemical processes in an aquifer system.</title>
        <authorList>
            <person name="Anantharaman K."/>
            <person name="Brown C.T."/>
            <person name="Hug L.A."/>
            <person name="Sharon I."/>
            <person name="Castelle C.J."/>
            <person name="Probst A.J."/>
            <person name="Thomas B.C."/>
            <person name="Singh A."/>
            <person name="Wilkins M.J."/>
            <person name="Karaoz U."/>
            <person name="Brodie E.L."/>
            <person name="Williams K.H."/>
            <person name="Hubbard S.S."/>
            <person name="Banfield J.F."/>
        </authorList>
    </citation>
    <scope>NUCLEOTIDE SEQUENCE [LARGE SCALE GENOMIC DNA]</scope>
</reference>
<evidence type="ECO:0000256" key="4">
    <source>
        <dbReference type="ARBA" id="ARBA00022679"/>
    </source>
</evidence>
<dbReference type="CDD" id="cd00761">
    <property type="entry name" value="Glyco_tranf_GTA_type"/>
    <property type="match status" value="1"/>
</dbReference>
<feature type="transmembrane region" description="Helical" evidence="6">
    <location>
        <begin position="125"/>
        <end position="142"/>
    </location>
</feature>
<evidence type="ECO:0000256" key="3">
    <source>
        <dbReference type="ARBA" id="ARBA00022676"/>
    </source>
</evidence>
<comment type="subcellular location">
    <subcellularLocation>
        <location evidence="1">Cell membrane</location>
    </subcellularLocation>
</comment>
<dbReference type="PANTHER" id="PTHR43646:SF2">
    <property type="entry name" value="GLYCOSYLTRANSFERASE 2-LIKE DOMAIN-CONTAINING PROTEIN"/>
    <property type="match status" value="1"/>
</dbReference>
<accession>A0A1G2CFF1</accession>
<evidence type="ECO:0000259" key="7">
    <source>
        <dbReference type="Pfam" id="PF00535"/>
    </source>
</evidence>